<feature type="compositionally biased region" description="Polar residues" evidence="1">
    <location>
        <begin position="1"/>
        <end position="10"/>
    </location>
</feature>
<dbReference type="AlphaFoldDB" id="A0A2U8WR42"/>
<name>A0A2U8WR42_9HYPH</name>
<sequence>MTTISASSAAAQPVSMPRQGSPGQRILDQIAAQQQAGSLSDADAGALTSAVQDIGQALSSSSGAAGGTRLDPAQAKSRMDDLIAAEVDKGTLTSDQATTLKSLMSSHKGGNHGGPGGEPGGAGGPPPGPPPADAAGSAGAASGAASASDVLSGFLKRLQDAQGQAQGSGYGAGGGTAAQTSQAAVFDFQV</sequence>
<feature type="region of interest" description="Disordered" evidence="1">
    <location>
        <begin position="1"/>
        <end position="24"/>
    </location>
</feature>
<evidence type="ECO:0000313" key="2">
    <source>
        <dbReference type="EMBL" id="AWN48659.1"/>
    </source>
</evidence>
<proteinExistence type="predicted"/>
<feature type="compositionally biased region" description="Gly residues" evidence="1">
    <location>
        <begin position="111"/>
        <end position="123"/>
    </location>
</feature>
<accession>A0A2U8WR42</accession>
<protein>
    <submittedName>
        <fullName evidence="2">Uncharacterized protein</fullName>
    </submittedName>
</protein>
<dbReference type="RefSeq" id="WP_109960947.1">
    <property type="nucleotide sequence ID" value="NZ_CP029553.1"/>
</dbReference>
<feature type="compositionally biased region" description="Gly residues" evidence="1">
    <location>
        <begin position="166"/>
        <end position="176"/>
    </location>
</feature>
<feature type="region of interest" description="Disordered" evidence="1">
    <location>
        <begin position="58"/>
        <end position="77"/>
    </location>
</feature>
<dbReference type="OrthoDB" id="8004409at2"/>
<keyword evidence="3" id="KW-1185">Reference proteome</keyword>
<reference evidence="2 3" key="1">
    <citation type="submission" date="2018-05" db="EMBL/GenBank/DDBJ databases">
        <title>Complete Genome Sequence of Methylobacterium sp. 17Sr1-28.</title>
        <authorList>
            <person name="Srinivasan S."/>
        </authorList>
    </citation>
    <scope>NUCLEOTIDE SEQUENCE [LARGE SCALE GENOMIC DNA]</scope>
    <source>
        <strain evidence="2 3">17Sr1-28</strain>
    </source>
</reference>
<feature type="region of interest" description="Disordered" evidence="1">
    <location>
        <begin position="159"/>
        <end position="178"/>
    </location>
</feature>
<organism evidence="2 3">
    <name type="scientific">Methylobacterium terrae</name>
    <dbReference type="NCBI Taxonomy" id="2202827"/>
    <lineage>
        <taxon>Bacteria</taxon>
        <taxon>Pseudomonadati</taxon>
        <taxon>Pseudomonadota</taxon>
        <taxon>Alphaproteobacteria</taxon>
        <taxon>Hyphomicrobiales</taxon>
        <taxon>Methylobacteriaceae</taxon>
        <taxon>Methylobacterium</taxon>
    </lineage>
</organism>
<evidence type="ECO:0000313" key="3">
    <source>
        <dbReference type="Proteomes" id="UP000245444"/>
    </source>
</evidence>
<dbReference type="EMBL" id="CP029553">
    <property type="protein sequence ID" value="AWN48659.1"/>
    <property type="molecule type" value="Genomic_DNA"/>
</dbReference>
<dbReference type="Proteomes" id="UP000245444">
    <property type="component" value="Chromosome"/>
</dbReference>
<feature type="compositionally biased region" description="Low complexity" evidence="1">
    <location>
        <begin position="133"/>
        <end position="143"/>
    </location>
</feature>
<feature type="region of interest" description="Disordered" evidence="1">
    <location>
        <begin position="87"/>
        <end position="143"/>
    </location>
</feature>
<dbReference type="KEGG" id="mtea:DK419_21765"/>
<gene>
    <name evidence="2" type="ORF">DK419_21765</name>
</gene>
<feature type="compositionally biased region" description="Polar residues" evidence="1">
    <location>
        <begin position="91"/>
        <end position="105"/>
    </location>
</feature>
<evidence type="ECO:0000256" key="1">
    <source>
        <dbReference type="SAM" id="MobiDB-lite"/>
    </source>
</evidence>